<evidence type="ECO:0000313" key="1">
    <source>
        <dbReference type="EMBL" id="MBW0484620.1"/>
    </source>
</evidence>
<comment type="caution">
    <text evidence="1">The sequence shown here is derived from an EMBL/GenBank/DDBJ whole genome shotgun (WGS) entry which is preliminary data.</text>
</comment>
<protein>
    <submittedName>
        <fullName evidence="1">Uncharacterized protein</fullName>
    </submittedName>
</protein>
<gene>
    <name evidence="1" type="ORF">O181_024335</name>
</gene>
<reference evidence="1" key="1">
    <citation type="submission" date="2021-03" db="EMBL/GenBank/DDBJ databases">
        <title>Draft genome sequence of rust myrtle Austropuccinia psidii MF-1, a brazilian biotype.</title>
        <authorList>
            <person name="Quecine M.C."/>
            <person name="Pachon D.M.R."/>
            <person name="Bonatelli M.L."/>
            <person name="Correr F.H."/>
            <person name="Franceschini L.M."/>
            <person name="Leite T.F."/>
            <person name="Margarido G.R.A."/>
            <person name="Almeida C.A."/>
            <person name="Ferrarezi J.A."/>
            <person name="Labate C.A."/>
        </authorList>
    </citation>
    <scope>NUCLEOTIDE SEQUENCE</scope>
    <source>
        <strain evidence="1">MF-1</strain>
    </source>
</reference>
<keyword evidence="2" id="KW-1185">Reference proteome</keyword>
<organism evidence="1 2">
    <name type="scientific">Austropuccinia psidii MF-1</name>
    <dbReference type="NCBI Taxonomy" id="1389203"/>
    <lineage>
        <taxon>Eukaryota</taxon>
        <taxon>Fungi</taxon>
        <taxon>Dikarya</taxon>
        <taxon>Basidiomycota</taxon>
        <taxon>Pucciniomycotina</taxon>
        <taxon>Pucciniomycetes</taxon>
        <taxon>Pucciniales</taxon>
        <taxon>Sphaerophragmiaceae</taxon>
        <taxon>Austropuccinia</taxon>
    </lineage>
</organism>
<evidence type="ECO:0000313" key="2">
    <source>
        <dbReference type="Proteomes" id="UP000765509"/>
    </source>
</evidence>
<proteinExistence type="predicted"/>
<sequence>MSRDLRNFQQHQENLGKEVDYLYDKEKQEVNFFPCTNQGDEPIIHNSQKVKEEKSEIQVLVYQDPRLWTGCINQDGENLSYSKKQALMQLTEVVNWPKFSEIGEYDHM</sequence>
<accession>A0A9Q3CKT4</accession>
<dbReference type="AlphaFoldDB" id="A0A9Q3CKT4"/>
<dbReference type="Proteomes" id="UP000765509">
    <property type="component" value="Unassembled WGS sequence"/>
</dbReference>
<dbReference type="EMBL" id="AVOT02007766">
    <property type="protein sequence ID" value="MBW0484620.1"/>
    <property type="molecule type" value="Genomic_DNA"/>
</dbReference>
<name>A0A9Q3CKT4_9BASI</name>